<dbReference type="GO" id="GO:0046872">
    <property type="term" value="F:metal ion binding"/>
    <property type="evidence" value="ECO:0007669"/>
    <property type="project" value="UniProtKB-KW"/>
</dbReference>
<dbReference type="PANTHER" id="PTHR23131">
    <property type="entry name" value="ENDORIBONUCLEASE LACTB2"/>
    <property type="match status" value="1"/>
</dbReference>
<dbReference type="AlphaFoldDB" id="A0A2H1VYX8"/>
<dbReference type="Gene3D" id="1.10.10.10">
    <property type="entry name" value="Winged helix-like DNA-binding domain superfamily/Winged helix DNA-binding domain"/>
    <property type="match status" value="1"/>
</dbReference>
<dbReference type="Pfam" id="PF17778">
    <property type="entry name" value="WHD_BLACT"/>
    <property type="match status" value="1"/>
</dbReference>
<dbReference type="InterPro" id="IPR036388">
    <property type="entry name" value="WH-like_DNA-bd_sf"/>
</dbReference>
<dbReference type="GO" id="GO:0016787">
    <property type="term" value="F:hydrolase activity"/>
    <property type="evidence" value="ECO:0007669"/>
    <property type="project" value="UniProtKB-KW"/>
</dbReference>
<dbReference type="GO" id="GO:0004521">
    <property type="term" value="F:RNA endonuclease activity"/>
    <property type="evidence" value="ECO:0007669"/>
    <property type="project" value="TreeGrafter"/>
</dbReference>
<keyword evidence="3" id="KW-0378">Hydrolase</keyword>
<evidence type="ECO:0000313" key="7">
    <source>
        <dbReference type="EMBL" id="SOQ45906.1"/>
    </source>
</evidence>
<keyword evidence="4" id="KW-0862">Zinc</keyword>
<evidence type="ECO:0000256" key="1">
    <source>
        <dbReference type="ARBA" id="ARBA00006759"/>
    </source>
</evidence>
<evidence type="ECO:0000256" key="5">
    <source>
        <dbReference type="ARBA" id="ARBA00069358"/>
    </source>
</evidence>
<dbReference type="SUPFAM" id="SSF56281">
    <property type="entry name" value="Metallo-hydrolase/oxidoreductase"/>
    <property type="match status" value="1"/>
</dbReference>
<proteinExistence type="inferred from homology"/>
<protein>
    <recommendedName>
        <fullName evidence="5">Beta-lactamase-like protein 2 homolog</fullName>
    </recommendedName>
</protein>
<name>A0A2H1VYX8_SPOFR</name>
<accession>A0A2H1VYX8</accession>
<sequence length="293" mass="33216">MGPTIPAVTKLTNSVIRILGCNPGPMTLQGTNTYLIGTGKNRILVDTGDKNVQDYQNHLAQVVKQEQVNIEHIIVTHWHHDHIGGVENIYGKIAAEPKIWKHPRSHNDEKDQIPPVIPMNWLADGQELKVEGATLKVHHTPGHTTDHVVLTLLEENILFSGDCILGEGTAVFEDLYSYMLSLKKILNLAPDVIYPGHGNVVDDPITKIEYYIQHRNEREKQILEVLKQHQDKALNEMDLVKIIYKDTPEHLWPAAAYNVSHHLKKLTKEHKISCVTVDDENRWQFAGNMESNL</sequence>
<dbReference type="InterPro" id="IPR041516">
    <property type="entry name" value="LACTB2_WH"/>
</dbReference>
<dbReference type="PANTHER" id="PTHR23131:SF0">
    <property type="entry name" value="ENDORIBONUCLEASE LACTB2"/>
    <property type="match status" value="1"/>
</dbReference>
<gene>
    <name evidence="7" type="ORF">SFRICE_004909</name>
</gene>
<evidence type="ECO:0000259" key="6">
    <source>
        <dbReference type="SMART" id="SM00849"/>
    </source>
</evidence>
<evidence type="ECO:0000256" key="3">
    <source>
        <dbReference type="ARBA" id="ARBA00022801"/>
    </source>
</evidence>
<dbReference type="InterPro" id="IPR050662">
    <property type="entry name" value="Sec-metab_biosynth-thioest"/>
</dbReference>
<dbReference type="GO" id="GO:0031123">
    <property type="term" value="P:RNA 3'-end processing"/>
    <property type="evidence" value="ECO:0007669"/>
    <property type="project" value="UniProtKB-ARBA"/>
</dbReference>
<dbReference type="GO" id="GO:0003727">
    <property type="term" value="F:single-stranded RNA binding"/>
    <property type="evidence" value="ECO:0007669"/>
    <property type="project" value="TreeGrafter"/>
</dbReference>
<organism evidence="7">
    <name type="scientific">Spodoptera frugiperda</name>
    <name type="common">Fall armyworm</name>
    <dbReference type="NCBI Taxonomy" id="7108"/>
    <lineage>
        <taxon>Eukaryota</taxon>
        <taxon>Metazoa</taxon>
        <taxon>Ecdysozoa</taxon>
        <taxon>Arthropoda</taxon>
        <taxon>Hexapoda</taxon>
        <taxon>Insecta</taxon>
        <taxon>Pterygota</taxon>
        <taxon>Neoptera</taxon>
        <taxon>Endopterygota</taxon>
        <taxon>Lepidoptera</taxon>
        <taxon>Glossata</taxon>
        <taxon>Ditrysia</taxon>
        <taxon>Noctuoidea</taxon>
        <taxon>Noctuidae</taxon>
        <taxon>Amphipyrinae</taxon>
        <taxon>Spodoptera</taxon>
    </lineage>
</organism>
<dbReference type="InterPro" id="IPR001279">
    <property type="entry name" value="Metallo-B-lactamas"/>
</dbReference>
<dbReference type="InterPro" id="IPR047921">
    <property type="entry name" value="LACTB2-like_MBL-fold"/>
</dbReference>
<comment type="similarity">
    <text evidence="1">Belongs to the metallo-beta-lactamase superfamily. Glyoxalase II family.</text>
</comment>
<dbReference type="EMBL" id="ODYU01005241">
    <property type="protein sequence ID" value="SOQ45906.1"/>
    <property type="molecule type" value="Genomic_DNA"/>
</dbReference>
<dbReference type="Gene3D" id="3.60.15.10">
    <property type="entry name" value="Ribonuclease Z/Hydroxyacylglutathione hydrolase-like"/>
    <property type="match status" value="1"/>
</dbReference>
<dbReference type="InterPro" id="IPR036866">
    <property type="entry name" value="RibonucZ/Hydroxyglut_hydro"/>
</dbReference>
<keyword evidence="2" id="KW-0479">Metal-binding</keyword>
<evidence type="ECO:0000256" key="2">
    <source>
        <dbReference type="ARBA" id="ARBA00022723"/>
    </source>
</evidence>
<reference evidence="7" key="1">
    <citation type="submission" date="2016-07" db="EMBL/GenBank/DDBJ databases">
        <authorList>
            <person name="Bretaudeau A."/>
        </authorList>
    </citation>
    <scope>NUCLEOTIDE SEQUENCE</scope>
    <source>
        <strain evidence="7">Rice</strain>
        <tissue evidence="7">Whole body</tissue>
    </source>
</reference>
<dbReference type="GO" id="GO:0005759">
    <property type="term" value="C:mitochondrial matrix"/>
    <property type="evidence" value="ECO:0007669"/>
    <property type="project" value="TreeGrafter"/>
</dbReference>
<dbReference type="Pfam" id="PF00753">
    <property type="entry name" value="Lactamase_B"/>
    <property type="match status" value="1"/>
</dbReference>
<feature type="domain" description="Metallo-beta-lactamase" evidence="6">
    <location>
        <begin position="30"/>
        <end position="197"/>
    </location>
</feature>
<dbReference type="FunFam" id="3.60.15.10:FF:000017">
    <property type="entry name" value="Lactamase beta 2"/>
    <property type="match status" value="1"/>
</dbReference>
<evidence type="ECO:0000256" key="4">
    <source>
        <dbReference type="ARBA" id="ARBA00022833"/>
    </source>
</evidence>
<dbReference type="SMART" id="SM00849">
    <property type="entry name" value="Lactamase_B"/>
    <property type="match status" value="1"/>
</dbReference>
<dbReference type="FunFam" id="1.10.10.10:FF:000328">
    <property type="entry name" value="Lactamase beta 2"/>
    <property type="match status" value="1"/>
</dbReference>
<dbReference type="CDD" id="cd07722">
    <property type="entry name" value="LACTB2-like_MBL-fold"/>
    <property type="match status" value="1"/>
</dbReference>